<dbReference type="Proteomes" id="UP000003875">
    <property type="component" value="Unassembled WGS sequence"/>
</dbReference>
<dbReference type="AlphaFoldDB" id="C0BT62"/>
<gene>
    <name evidence="1" type="ORF">BIFPSEUDO_03583</name>
</gene>
<evidence type="ECO:0000313" key="2">
    <source>
        <dbReference type="Proteomes" id="UP000003875"/>
    </source>
</evidence>
<organism evidence="1 2">
    <name type="scientific">Bifidobacterium pseudocatenulatum DSM 20438 = JCM 1200 = LMG 10505</name>
    <dbReference type="NCBI Taxonomy" id="547043"/>
    <lineage>
        <taxon>Bacteria</taxon>
        <taxon>Bacillati</taxon>
        <taxon>Actinomycetota</taxon>
        <taxon>Actinomycetes</taxon>
        <taxon>Bifidobacteriales</taxon>
        <taxon>Bifidobacteriaceae</taxon>
        <taxon>Bifidobacterium</taxon>
    </lineage>
</organism>
<dbReference type="EMBL" id="ABXX02000003">
    <property type="protein sequence ID" value="EEG70564.1"/>
    <property type="molecule type" value="Genomic_DNA"/>
</dbReference>
<reference evidence="1 2" key="1">
    <citation type="submission" date="2009-02" db="EMBL/GenBank/DDBJ databases">
        <title>Draft genome sequence of Bifidobacterium pseudocatenulatum (DSM 20438).</title>
        <authorList>
            <person name="Sudarsanam P."/>
            <person name="Ley R."/>
            <person name="Guruge J."/>
            <person name="Turnbaugh P.J."/>
            <person name="Mahowald M."/>
            <person name="Liep D."/>
            <person name="Gordon J."/>
        </authorList>
    </citation>
    <scope>NUCLEOTIDE SEQUENCE [LARGE SCALE GENOMIC DNA]</scope>
    <source>
        <strain evidence="1 2">DSM 20438</strain>
    </source>
</reference>
<sequence>MILFSHSLLLLVAATRKRPAVVGIPVLVAPVLVSNFPTS</sequence>
<evidence type="ECO:0000313" key="1">
    <source>
        <dbReference type="EMBL" id="EEG70564.1"/>
    </source>
</evidence>
<proteinExistence type="predicted"/>
<reference evidence="1 2" key="2">
    <citation type="submission" date="2009-02" db="EMBL/GenBank/DDBJ databases">
        <authorList>
            <person name="Fulton L."/>
            <person name="Clifton S."/>
            <person name="Fulton B."/>
            <person name="Xu J."/>
            <person name="Minx P."/>
            <person name="Pepin K.H."/>
            <person name="Johnson M."/>
            <person name="Bhonagiri V."/>
            <person name="Nash W.E."/>
            <person name="Mardis E.R."/>
            <person name="Wilson R.K."/>
        </authorList>
    </citation>
    <scope>NUCLEOTIDE SEQUENCE [LARGE SCALE GENOMIC DNA]</scope>
    <source>
        <strain evidence="1 2">DSM 20438</strain>
    </source>
</reference>
<comment type="caution">
    <text evidence="1">The sequence shown here is derived from an EMBL/GenBank/DDBJ whole genome shotgun (WGS) entry which is preliminary data.</text>
</comment>
<protein>
    <submittedName>
        <fullName evidence="1">Uncharacterized protein</fullName>
    </submittedName>
</protein>
<dbReference type="eggNOG" id="ENOG50328AJ">
    <property type="taxonomic scope" value="Bacteria"/>
</dbReference>
<name>C0BT62_BIFPS</name>
<accession>C0BT62</accession>